<organism evidence="1 2">
    <name type="scientific">Micromonospora noduli</name>
    <dbReference type="NCBI Taxonomy" id="709876"/>
    <lineage>
        <taxon>Bacteria</taxon>
        <taxon>Bacillati</taxon>
        <taxon>Actinomycetota</taxon>
        <taxon>Actinomycetes</taxon>
        <taxon>Micromonosporales</taxon>
        <taxon>Micromonosporaceae</taxon>
        <taxon>Micromonospora</taxon>
    </lineage>
</organism>
<name>A0A328MZG2_9ACTN</name>
<dbReference type="Proteomes" id="UP000248966">
    <property type="component" value="Unassembled WGS sequence"/>
</dbReference>
<accession>A0A328MZG2</accession>
<evidence type="ECO:0000313" key="1">
    <source>
        <dbReference type="EMBL" id="RAN93185.1"/>
    </source>
</evidence>
<proteinExistence type="predicted"/>
<protein>
    <submittedName>
        <fullName evidence="1">Uncharacterized protein</fullName>
    </submittedName>
</protein>
<dbReference type="EMBL" id="PYAA01000055">
    <property type="protein sequence ID" value="RAN93185.1"/>
    <property type="molecule type" value="Genomic_DNA"/>
</dbReference>
<gene>
    <name evidence="1" type="ORF">LAH08_06215</name>
</gene>
<sequence length="139" mass="15134">MLCTTNDAKYRPAASRITVTDVGMAGSVRDQRTCTSPIFGSLSRPLSKTLNRALAVNRMACRLSLRDRNRGADTLRPLRLPEIEVKKLRYALFRSARACCNTTDDTSPSHARSGVSLAAVTRLDSSASVTYARPASRAC</sequence>
<comment type="caution">
    <text evidence="1">The sequence shown here is derived from an EMBL/GenBank/DDBJ whole genome shotgun (WGS) entry which is preliminary data.</text>
</comment>
<dbReference type="AlphaFoldDB" id="A0A328MZG2"/>
<evidence type="ECO:0000313" key="2">
    <source>
        <dbReference type="Proteomes" id="UP000248966"/>
    </source>
</evidence>
<reference evidence="1 2" key="1">
    <citation type="submission" date="2018-03" db="EMBL/GenBank/DDBJ databases">
        <title>Defining the species Micromonospora saelicesensis and Micromonospora noduli under the framework of genomics.</title>
        <authorList>
            <person name="Riesco R."/>
            <person name="Trujillo M.E."/>
        </authorList>
    </citation>
    <scope>NUCLEOTIDE SEQUENCE [LARGE SCALE GENOMIC DNA]</scope>
    <source>
        <strain evidence="1 2">LAH08</strain>
    </source>
</reference>